<feature type="domain" description="Pyruvate flavodoxin/ferredoxin oxidoreductase pyrimidine binding" evidence="2">
    <location>
        <begin position="15"/>
        <end position="231"/>
    </location>
</feature>
<evidence type="ECO:0000313" key="5">
    <source>
        <dbReference type="Proteomes" id="UP001431532"/>
    </source>
</evidence>
<evidence type="ECO:0000313" key="4">
    <source>
        <dbReference type="EMBL" id="MDI6453587.1"/>
    </source>
</evidence>
<dbReference type="InterPro" id="IPR002880">
    <property type="entry name" value="Pyrv_Fd/Flavodoxin_OxRdtase_N"/>
</dbReference>
<keyword evidence="1" id="KW-0560">Oxidoreductase</keyword>
<comment type="caution">
    <text evidence="4">The sequence shown here is derived from an EMBL/GenBank/DDBJ whole genome shotgun (WGS) entry which is preliminary data.</text>
</comment>
<dbReference type="CDD" id="cd07034">
    <property type="entry name" value="TPP_PYR_PFOR_IOR-alpha_like"/>
    <property type="match status" value="1"/>
</dbReference>
<dbReference type="InterPro" id="IPR029061">
    <property type="entry name" value="THDP-binding"/>
</dbReference>
<reference evidence="4" key="1">
    <citation type="submission" date="2023-05" db="EMBL/GenBank/DDBJ databases">
        <title>Mariniplasma microaerophilum sp. nov., a novel anaerobic mollicute isolated from terrestrial mud volcano, Taman Peninsula, Russia.</title>
        <authorList>
            <person name="Khomyakova M.A."/>
            <person name="Merkel A.Y."/>
            <person name="Slobodkin A.I."/>
        </authorList>
    </citation>
    <scope>NUCLEOTIDE SEQUENCE</scope>
    <source>
        <strain evidence="4">M4Ah</strain>
    </source>
</reference>
<dbReference type="SUPFAM" id="SSF52922">
    <property type="entry name" value="TK C-terminal domain-like"/>
    <property type="match status" value="1"/>
</dbReference>
<organism evidence="4 5">
    <name type="scientific">Peloplasma aerotolerans</name>
    <dbReference type="NCBI Taxonomy" id="3044389"/>
    <lineage>
        <taxon>Bacteria</taxon>
        <taxon>Bacillati</taxon>
        <taxon>Mycoplasmatota</taxon>
        <taxon>Mollicutes</taxon>
        <taxon>Acholeplasmatales</taxon>
        <taxon>Acholeplasmataceae</taxon>
        <taxon>Peloplasma</taxon>
    </lineage>
</organism>
<dbReference type="NCBIfam" id="NF005507">
    <property type="entry name" value="PRK07119.1"/>
    <property type="match status" value="1"/>
</dbReference>
<dbReference type="EMBL" id="JASCXW010000036">
    <property type="protein sequence ID" value="MDI6453587.1"/>
    <property type="molecule type" value="Genomic_DNA"/>
</dbReference>
<protein>
    <submittedName>
        <fullName evidence="4">3-methyl-2-oxobutanoate dehydrogenase subunit VorB</fullName>
    </submittedName>
</protein>
<keyword evidence="5" id="KW-1185">Reference proteome</keyword>
<dbReference type="Pfam" id="PF01855">
    <property type="entry name" value="POR_N"/>
    <property type="match status" value="1"/>
</dbReference>
<sequence>MSKVLMKGNQAIAKAAVLAGCDAFFGYPITPQNEIPEYLSKYLHDEGRIFVQAESEVAAINMVYGAAGAGARVMTSSSSVGIALKQEGISYLAGAELPCVIVSVMRGGPGLGGIQPSQADYYQATRGGGNGDYHVIVFAPETIQETVDLMKQSFDIADTYRNPVMILADGLIGQMMESVDMDKPVKKRHIEPKTYASIGSDYHEGRNIITSVALDPVLLEKHNISLQAKYKEVIKHETAYEMVNMENADYVIVAYGTSARISRSAIEALEEKGIKVGLIRPISLWPYPKKAFDLIPKTCKGLLVVEMSMGQMLDDVLISNKGRHKVAFYGRCGGVVPEPEEIVDAILNFDDKVVEA</sequence>
<dbReference type="SUPFAM" id="SSF52518">
    <property type="entry name" value="Thiamin diphosphate-binding fold (THDP-binding)"/>
    <property type="match status" value="1"/>
</dbReference>
<dbReference type="Gene3D" id="3.40.50.970">
    <property type="match status" value="1"/>
</dbReference>
<dbReference type="RefSeq" id="WP_282840021.1">
    <property type="nucleotide sequence ID" value="NZ_JASCXW010000036.1"/>
</dbReference>
<dbReference type="Proteomes" id="UP001431532">
    <property type="component" value="Unassembled WGS sequence"/>
</dbReference>
<accession>A0AAW6U6S7</accession>
<dbReference type="GO" id="GO:0016491">
    <property type="term" value="F:oxidoreductase activity"/>
    <property type="evidence" value="ECO:0007669"/>
    <property type="project" value="UniProtKB-KW"/>
</dbReference>
<dbReference type="InterPro" id="IPR033412">
    <property type="entry name" value="PFOR_II"/>
</dbReference>
<dbReference type="PANTHER" id="PTHR43088:SF1">
    <property type="entry name" value="SUBUNIT OF PYRUVATE:FLAVODOXIN OXIDOREDUCTASE"/>
    <property type="match status" value="1"/>
</dbReference>
<name>A0AAW6U6S7_9MOLU</name>
<dbReference type="AlphaFoldDB" id="A0AAW6U6S7"/>
<evidence type="ECO:0000259" key="3">
    <source>
        <dbReference type="Pfam" id="PF17147"/>
    </source>
</evidence>
<evidence type="ECO:0000256" key="1">
    <source>
        <dbReference type="ARBA" id="ARBA00023002"/>
    </source>
</evidence>
<dbReference type="PANTHER" id="PTHR43088">
    <property type="entry name" value="SUBUNIT OF PYRUVATE:FLAVODOXIN OXIDOREDUCTASE-RELATED"/>
    <property type="match status" value="1"/>
</dbReference>
<dbReference type="Pfam" id="PF17147">
    <property type="entry name" value="PFOR_II"/>
    <property type="match status" value="1"/>
</dbReference>
<evidence type="ECO:0000259" key="2">
    <source>
        <dbReference type="Pfam" id="PF01855"/>
    </source>
</evidence>
<dbReference type="Gene3D" id="3.40.50.920">
    <property type="match status" value="1"/>
</dbReference>
<gene>
    <name evidence="4" type="ORF">QJ521_08405</name>
</gene>
<dbReference type="InterPro" id="IPR009014">
    <property type="entry name" value="Transketo_C/PFOR_II"/>
</dbReference>
<dbReference type="InterPro" id="IPR052368">
    <property type="entry name" value="2-oxoacid_oxidoreductase"/>
</dbReference>
<feature type="domain" description="Pyruvate:ferredoxin oxidoreductase core" evidence="3">
    <location>
        <begin position="248"/>
        <end position="342"/>
    </location>
</feature>
<proteinExistence type="predicted"/>